<dbReference type="AlphaFoldDB" id="A0AAV7KIL4"/>
<feature type="region of interest" description="Disordered" evidence="4">
    <location>
        <begin position="358"/>
        <end position="377"/>
    </location>
</feature>
<dbReference type="PANTHER" id="PTHR25462:SF296">
    <property type="entry name" value="MEIOTIC P26, ISOFORM F"/>
    <property type="match status" value="1"/>
</dbReference>
<accession>A0AAV7KIL4</accession>
<dbReference type="EMBL" id="JAKMXF010000022">
    <property type="protein sequence ID" value="KAI6660976.1"/>
    <property type="molecule type" value="Genomic_DNA"/>
</dbReference>
<keyword evidence="1 3" id="KW-0479">Metal-binding</keyword>
<proteinExistence type="predicted"/>
<reference evidence="6 7" key="1">
    <citation type="journal article" date="2023" name="BMC Biol.">
        <title>The compact genome of the sponge Oopsacas minuta (Hexactinellida) is lacking key metazoan core genes.</title>
        <authorList>
            <person name="Santini S."/>
            <person name="Schenkelaars Q."/>
            <person name="Jourda C."/>
            <person name="Duchesne M."/>
            <person name="Belahbib H."/>
            <person name="Rocher C."/>
            <person name="Selva M."/>
            <person name="Riesgo A."/>
            <person name="Vervoort M."/>
            <person name="Leys S.P."/>
            <person name="Kodjabachian L."/>
            <person name="Le Bivic A."/>
            <person name="Borchiellini C."/>
            <person name="Claverie J.M."/>
            <person name="Renard E."/>
        </authorList>
    </citation>
    <scope>NUCLEOTIDE SEQUENCE [LARGE SCALE GENOMIC DNA]</scope>
    <source>
        <strain evidence="6">SPO-2</strain>
    </source>
</reference>
<dbReference type="InterPro" id="IPR047153">
    <property type="entry name" value="TRIM45/56/19-like"/>
</dbReference>
<dbReference type="SUPFAM" id="SSF57850">
    <property type="entry name" value="RING/U-box"/>
    <property type="match status" value="1"/>
</dbReference>
<dbReference type="PANTHER" id="PTHR25462">
    <property type="entry name" value="BONUS, ISOFORM C-RELATED"/>
    <property type="match status" value="1"/>
</dbReference>
<dbReference type="InterPro" id="IPR000315">
    <property type="entry name" value="Znf_B-box"/>
</dbReference>
<feature type="domain" description="RING-type" evidence="5">
    <location>
        <begin position="10"/>
        <end position="49"/>
    </location>
</feature>
<evidence type="ECO:0000256" key="3">
    <source>
        <dbReference type="PROSITE-ProRule" id="PRU00175"/>
    </source>
</evidence>
<sequence>MNSAIDSSACLNCKIISNECKLLNCCHSLCDVCFYNFLSNDTLHCPNCQIHTQLSDLQDNFVLSEVMNALQLEQKFQHGKKCGNCTSFFPSKAMYYCIECKKFYCAYDYTEHQNLLSPPYYHHVVKSNGRTPTPQPVSSTTCRHINKASYYCLGENQAICRYCAKKDHSGHECVAIAQVQIEKVEEINNQLQIILNKVNSINDYVKSLETMSLDLERYEKQTVSEIIDYYDNEIRNIQERQRLELNGFFTEMESRRTSMSNTVHQAKQLKSFLKQTHRFIKSSTSVLSPPTFISKAHFLSTRCEDIINITQDFNFNLRTVIGPFDHDFYRKPEREESIPGSMISLDSSIVNARTWYNSSQSTRNNSQTNQHHLVSPQRNWMRFSQSKAATLL</sequence>
<dbReference type="GO" id="GO:0008270">
    <property type="term" value="F:zinc ion binding"/>
    <property type="evidence" value="ECO:0007669"/>
    <property type="project" value="UniProtKB-KW"/>
</dbReference>
<dbReference type="Proteomes" id="UP001165289">
    <property type="component" value="Unassembled WGS sequence"/>
</dbReference>
<evidence type="ECO:0000313" key="6">
    <source>
        <dbReference type="EMBL" id="KAI6660976.1"/>
    </source>
</evidence>
<dbReference type="Gene3D" id="3.30.160.60">
    <property type="entry name" value="Classic Zinc Finger"/>
    <property type="match status" value="1"/>
</dbReference>
<evidence type="ECO:0000313" key="7">
    <source>
        <dbReference type="Proteomes" id="UP001165289"/>
    </source>
</evidence>
<keyword evidence="7" id="KW-1185">Reference proteome</keyword>
<evidence type="ECO:0000256" key="2">
    <source>
        <dbReference type="ARBA" id="ARBA00022833"/>
    </source>
</evidence>
<feature type="compositionally biased region" description="Low complexity" evidence="4">
    <location>
        <begin position="358"/>
        <end position="370"/>
    </location>
</feature>
<keyword evidence="1 3" id="KW-0863">Zinc-finger</keyword>
<evidence type="ECO:0000259" key="5">
    <source>
        <dbReference type="PROSITE" id="PS50089"/>
    </source>
</evidence>
<keyword evidence="2" id="KW-0862">Zinc</keyword>
<protein>
    <submittedName>
        <fullName evidence="6">Tripartite motif-containing protein 45-like</fullName>
    </submittedName>
</protein>
<evidence type="ECO:0000256" key="4">
    <source>
        <dbReference type="SAM" id="MobiDB-lite"/>
    </source>
</evidence>
<dbReference type="Pfam" id="PF00643">
    <property type="entry name" value="zf-B_box"/>
    <property type="match status" value="1"/>
</dbReference>
<comment type="caution">
    <text evidence="6">The sequence shown here is derived from an EMBL/GenBank/DDBJ whole genome shotgun (WGS) entry which is preliminary data.</text>
</comment>
<dbReference type="SUPFAM" id="SSF57845">
    <property type="entry name" value="B-box zinc-binding domain"/>
    <property type="match status" value="1"/>
</dbReference>
<dbReference type="InterPro" id="IPR001841">
    <property type="entry name" value="Znf_RING"/>
</dbReference>
<name>A0AAV7KIL4_9METZ</name>
<gene>
    <name evidence="6" type="ORF">LOD99_13699</name>
</gene>
<organism evidence="6 7">
    <name type="scientific">Oopsacas minuta</name>
    <dbReference type="NCBI Taxonomy" id="111878"/>
    <lineage>
        <taxon>Eukaryota</taxon>
        <taxon>Metazoa</taxon>
        <taxon>Porifera</taxon>
        <taxon>Hexactinellida</taxon>
        <taxon>Hexasterophora</taxon>
        <taxon>Lyssacinosida</taxon>
        <taxon>Leucopsacidae</taxon>
        <taxon>Oopsacas</taxon>
    </lineage>
</organism>
<dbReference type="PROSITE" id="PS50089">
    <property type="entry name" value="ZF_RING_2"/>
    <property type="match status" value="1"/>
</dbReference>
<evidence type="ECO:0000256" key="1">
    <source>
        <dbReference type="ARBA" id="ARBA00022771"/>
    </source>
</evidence>
<dbReference type="GO" id="GO:0061630">
    <property type="term" value="F:ubiquitin protein ligase activity"/>
    <property type="evidence" value="ECO:0007669"/>
    <property type="project" value="TreeGrafter"/>
</dbReference>